<dbReference type="STRING" id="104663.SAMN04488121_1147"/>
<reference evidence="1 2" key="1">
    <citation type="submission" date="2016-10" db="EMBL/GenBank/DDBJ databases">
        <authorList>
            <person name="de Groot N.N."/>
        </authorList>
    </citation>
    <scope>NUCLEOTIDE SEQUENCE [LARGE SCALE GENOMIC DNA]</scope>
    <source>
        <strain evidence="1 2">DSM 527</strain>
    </source>
</reference>
<organism evidence="1 2">
    <name type="scientific">Chitinophaga filiformis</name>
    <name type="common">Myxococcus filiformis</name>
    <name type="synonym">Flexibacter filiformis</name>
    <dbReference type="NCBI Taxonomy" id="104663"/>
    <lineage>
        <taxon>Bacteria</taxon>
        <taxon>Pseudomonadati</taxon>
        <taxon>Bacteroidota</taxon>
        <taxon>Chitinophagia</taxon>
        <taxon>Chitinophagales</taxon>
        <taxon>Chitinophagaceae</taxon>
        <taxon>Chitinophaga</taxon>
    </lineage>
</organism>
<dbReference type="Proteomes" id="UP000199045">
    <property type="component" value="Unassembled WGS sequence"/>
</dbReference>
<dbReference type="EMBL" id="FNBN01000014">
    <property type="protein sequence ID" value="SDH53359.1"/>
    <property type="molecule type" value="Genomic_DNA"/>
</dbReference>
<dbReference type="RefSeq" id="WP_176842502.1">
    <property type="nucleotide sequence ID" value="NZ_FNBN01000014.1"/>
</dbReference>
<sequence length="50" mass="5466">MEFRIGADTMQRILALLIKLEMTMAAVLDAMEMMGAKASAEPHVETRKGG</sequence>
<proteinExistence type="predicted"/>
<protein>
    <submittedName>
        <fullName evidence="1">Uncharacterized protein</fullName>
    </submittedName>
</protein>
<gene>
    <name evidence="1" type="ORF">SAMN04488121_1147</name>
</gene>
<accession>A0A1G8D7M7</accession>
<evidence type="ECO:0000313" key="2">
    <source>
        <dbReference type="Proteomes" id="UP000199045"/>
    </source>
</evidence>
<name>A0A1G8D7M7_CHIFI</name>
<dbReference type="AlphaFoldDB" id="A0A1G8D7M7"/>
<evidence type="ECO:0000313" key="1">
    <source>
        <dbReference type="EMBL" id="SDH53359.1"/>
    </source>
</evidence>